<name>A0A0K2V991_LEPSM</name>
<sequence length="69" mass="7739">MMLSFLKQHFRHLRTIIQGNTVTTKNGINATAKIMTITSTSIPRVRTKGMSKMLKIAVQSEQLVPVRGK</sequence>
<evidence type="ECO:0000313" key="1">
    <source>
        <dbReference type="EMBL" id="CDW47118.1"/>
    </source>
</evidence>
<dbReference type="EMBL" id="HACA01029757">
    <property type="protein sequence ID" value="CDW47118.1"/>
    <property type="molecule type" value="Transcribed_RNA"/>
</dbReference>
<proteinExistence type="predicted"/>
<accession>A0A0K2V991</accession>
<reference evidence="1" key="1">
    <citation type="submission" date="2014-05" db="EMBL/GenBank/DDBJ databases">
        <authorList>
            <person name="Chronopoulou M."/>
        </authorList>
    </citation>
    <scope>NUCLEOTIDE SEQUENCE</scope>
    <source>
        <tissue evidence="1">Whole organism</tissue>
    </source>
</reference>
<organism evidence="1">
    <name type="scientific">Lepeophtheirus salmonis</name>
    <name type="common">Salmon louse</name>
    <name type="synonym">Caligus salmonis</name>
    <dbReference type="NCBI Taxonomy" id="72036"/>
    <lineage>
        <taxon>Eukaryota</taxon>
        <taxon>Metazoa</taxon>
        <taxon>Ecdysozoa</taxon>
        <taxon>Arthropoda</taxon>
        <taxon>Crustacea</taxon>
        <taxon>Multicrustacea</taxon>
        <taxon>Hexanauplia</taxon>
        <taxon>Copepoda</taxon>
        <taxon>Siphonostomatoida</taxon>
        <taxon>Caligidae</taxon>
        <taxon>Lepeophtheirus</taxon>
    </lineage>
</organism>
<dbReference type="AlphaFoldDB" id="A0A0K2V991"/>
<protein>
    <submittedName>
        <fullName evidence="1">Uncharacterized protein</fullName>
    </submittedName>
</protein>